<dbReference type="Proteomes" id="UP001383192">
    <property type="component" value="Unassembled WGS sequence"/>
</dbReference>
<protein>
    <recommendedName>
        <fullName evidence="2">HNH nuclease domain-containing protein</fullName>
    </recommendedName>
</protein>
<feature type="region of interest" description="Disordered" evidence="1">
    <location>
        <begin position="196"/>
        <end position="226"/>
    </location>
</feature>
<feature type="compositionally biased region" description="Polar residues" evidence="1">
    <location>
        <begin position="469"/>
        <end position="479"/>
    </location>
</feature>
<evidence type="ECO:0000256" key="1">
    <source>
        <dbReference type="SAM" id="MobiDB-lite"/>
    </source>
</evidence>
<dbReference type="Pfam" id="PF13391">
    <property type="entry name" value="HNH_2"/>
    <property type="match status" value="1"/>
</dbReference>
<dbReference type="AlphaFoldDB" id="A0AAW0CFQ9"/>
<name>A0AAW0CFQ9_9AGAR</name>
<evidence type="ECO:0000259" key="2">
    <source>
        <dbReference type="Pfam" id="PF13391"/>
    </source>
</evidence>
<comment type="caution">
    <text evidence="3">The sequence shown here is derived from an EMBL/GenBank/DDBJ whole genome shotgun (WGS) entry which is preliminary data.</text>
</comment>
<accession>A0AAW0CFQ9</accession>
<dbReference type="InterPro" id="IPR003615">
    <property type="entry name" value="HNH_nuc"/>
</dbReference>
<feature type="compositionally biased region" description="Polar residues" evidence="1">
    <location>
        <begin position="200"/>
        <end position="226"/>
    </location>
</feature>
<proteinExistence type="predicted"/>
<reference evidence="3 4" key="1">
    <citation type="submission" date="2024-01" db="EMBL/GenBank/DDBJ databases">
        <title>A draft genome for a cacao thread blight-causing isolate of Paramarasmius palmivorus.</title>
        <authorList>
            <person name="Baruah I.K."/>
            <person name="Bukari Y."/>
            <person name="Amoako-Attah I."/>
            <person name="Meinhardt L.W."/>
            <person name="Bailey B.A."/>
            <person name="Cohen S.P."/>
        </authorList>
    </citation>
    <scope>NUCLEOTIDE SEQUENCE [LARGE SCALE GENOMIC DNA]</scope>
    <source>
        <strain evidence="3 4">GH-12</strain>
    </source>
</reference>
<evidence type="ECO:0000313" key="4">
    <source>
        <dbReference type="Proteomes" id="UP001383192"/>
    </source>
</evidence>
<feature type="domain" description="HNH nuclease" evidence="2">
    <location>
        <begin position="50"/>
        <end position="87"/>
    </location>
</feature>
<dbReference type="EMBL" id="JAYKXP010000048">
    <property type="protein sequence ID" value="KAK7037329.1"/>
    <property type="molecule type" value="Genomic_DNA"/>
</dbReference>
<sequence length="571" mass="63183">MPPLPTFELPLPSNGLPHGYGWDRRDFSEKSTTTAFNTGLHQRDQFLGERRCTKPTTWTDLKGRIEHEPRNALIMCSNHHLAFDAYDYLIRFVPEINKFVFVNYSGHPALQQFHCKAIALDINDRYAPFPSLLRVRIYPESFFVGVSLPYPFIIHEMRVRGFHPFRPISPDMPDDVPWQDWIVSGGVFDDASGSFKRVKQTSGTTPPSQLQQGTSATNTAPSTTRTLGLDANVDTLRQILEGLTLLHENGVVHGGFSSRDEGVPLIMLDPSADPHSDSSEVVLNRTRYPVRYYFTNLEKAQIVLPRSPGLGALYSTTSPASSPTKTPAQEAFRDDLASLGHFLHALLDKSCIPVSPLRKKLVSLTRSMQQGTLRTADEARRLFEVLVGSVDGELLAASVEVEVVGLGDGEIVGTGTRERKQSIVVDLGQDTDSDLDTMRKERKEKLKPRKPSSPFGSLNIMPPPIVSSILPTRTKTTPISNSHSHNSDSDSQDEDEKTLFDGNSDDSSTSSSLYKEKRPWVFRSLSEGTHRRHGKGRHRLMPSLDVHVDVGVSVGVSGVEGAEGTSIEGCE</sequence>
<gene>
    <name evidence="3" type="ORF">VNI00_011320</name>
</gene>
<evidence type="ECO:0000313" key="3">
    <source>
        <dbReference type="EMBL" id="KAK7037329.1"/>
    </source>
</evidence>
<keyword evidence="4" id="KW-1185">Reference proteome</keyword>
<feature type="region of interest" description="Disordered" evidence="1">
    <location>
        <begin position="431"/>
        <end position="513"/>
    </location>
</feature>
<organism evidence="3 4">
    <name type="scientific">Paramarasmius palmivorus</name>
    <dbReference type="NCBI Taxonomy" id="297713"/>
    <lineage>
        <taxon>Eukaryota</taxon>
        <taxon>Fungi</taxon>
        <taxon>Dikarya</taxon>
        <taxon>Basidiomycota</taxon>
        <taxon>Agaricomycotina</taxon>
        <taxon>Agaricomycetes</taxon>
        <taxon>Agaricomycetidae</taxon>
        <taxon>Agaricales</taxon>
        <taxon>Marasmiineae</taxon>
        <taxon>Marasmiaceae</taxon>
        <taxon>Paramarasmius</taxon>
    </lineage>
</organism>